<proteinExistence type="predicted"/>
<dbReference type="Pfam" id="PF08240">
    <property type="entry name" value="ADH_N"/>
    <property type="match status" value="1"/>
</dbReference>
<evidence type="ECO:0000256" key="2">
    <source>
        <dbReference type="ARBA" id="ARBA00022833"/>
    </source>
</evidence>
<dbReference type="InterPro" id="IPR036291">
    <property type="entry name" value="NAD(P)-bd_dom_sf"/>
</dbReference>
<accession>V5ETK0</accession>
<dbReference type="RefSeq" id="XP_016293564.1">
    <property type="nucleotide sequence ID" value="XM_016434870.1"/>
</dbReference>
<dbReference type="Gene3D" id="3.90.180.10">
    <property type="entry name" value="Medium-chain alcohol dehydrogenases, catalytic domain"/>
    <property type="match status" value="1"/>
</dbReference>
<dbReference type="GO" id="GO:0008270">
    <property type="term" value="F:zinc ion binding"/>
    <property type="evidence" value="ECO:0007669"/>
    <property type="project" value="TreeGrafter"/>
</dbReference>
<keyword evidence="1" id="KW-0479">Metal-binding</keyword>
<dbReference type="PANTHER" id="PTHR43880">
    <property type="entry name" value="ALCOHOL DEHYDROGENASE"/>
    <property type="match status" value="1"/>
</dbReference>
<dbReference type="EMBL" id="KI545857">
    <property type="protein sequence ID" value="EST08575.1"/>
    <property type="molecule type" value="Genomic_DNA"/>
</dbReference>
<feature type="domain" description="Alcohol dehydrogenase-like C-terminal" evidence="4">
    <location>
        <begin position="236"/>
        <end position="358"/>
    </location>
</feature>
<dbReference type="STRING" id="1365824.V5ETK0"/>
<dbReference type="HOGENOM" id="CLU_026673_14_1_1"/>
<gene>
    <name evidence="6" type="ORF">PSEUBRA_SCAF15g05605</name>
</gene>
<dbReference type="Pfam" id="PF00107">
    <property type="entry name" value="ADH_zinc_N"/>
    <property type="match status" value="1"/>
</dbReference>
<organism evidence="6 7">
    <name type="scientific">Kalmanozyma brasiliensis (strain GHG001)</name>
    <name type="common">Yeast</name>
    <name type="synonym">Pseudozyma brasiliensis</name>
    <dbReference type="NCBI Taxonomy" id="1365824"/>
    <lineage>
        <taxon>Eukaryota</taxon>
        <taxon>Fungi</taxon>
        <taxon>Dikarya</taxon>
        <taxon>Basidiomycota</taxon>
        <taxon>Ustilaginomycotina</taxon>
        <taxon>Ustilaginomycetes</taxon>
        <taxon>Ustilaginales</taxon>
        <taxon>Ustilaginaceae</taxon>
        <taxon>Kalmanozyma</taxon>
    </lineage>
</organism>
<evidence type="ECO:0000256" key="3">
    <source>
        <dbReference type="ARBA" id="ARBA00023027"/>
    </source>
</evidence>
<keyword evidence="7" id="KW-1185">Reference proteome</keyword>
<reference evidence="7" key="1">
    <citation type="journal article" date="2013" name="Genome Announc.">
        <title>Draft genome sequence of Pseudozyma brasiliensis sp. nov. strain GHG001, a high producer of endo-1,4-xylanase isolated from an insect pest of sugarcane.</title>
        <authorList>
            <person name="Oliveira J.V.D.C."/>
            <person name="dos Santos R.A.C."/>
            <person name="Borges T.A."/>
            <person name="Riano-Pachon D.M."/>
            <person name="Goldman G.H."/>
        </authorList>
    </citation>
    <scope>NUCLEOTIDE SEQUENCE [LARGE SCALE GENOMIC DNA]</scope>
    <source>
        <strain evidence="7">GHG001</strain>
    </source>
</reference>
<dbReference type="SUPFAM" id="SSF51735">
    <property type="entry name" value="NAD(P)-binding Rossmann-fold domains"/>
    <property type="match status" value="1"/>
</dbReference>
<keyword evidence="3" id="KW-0520">NAD</keyword>
<dbReference type="Gene3D" id="3.40.50.720">
    <property type="entry name" value="NAD(P)-binding Rossmann-like Domain"/>
    <property type="match status" value="1"/>
</dbReference>
<keyword evidence="2" id="KW-0862">Zinc</keyword>
<dbReference type="OMA" id="CHTDIVV"/>
<dbReference type="SUPFAM" id="SSF50129">
    <property type="entry name" value="GroES-like"/>
    <property type="match status" value="1"/>
</dbReference>
<evidence type="ECO:0000259" key="5">
    <source>
        <dbReference type="Pfam" id="PF08240"/>
    </source>
</evidence>
<dbReference type="eggNOG" id="KOG0022">
    <property type="taxonomic scope" value="Eukaryota"/>
</dbReference>
<dbReference type="GO" id="GO:0051903">
    <property type="term" value="F:S-(hydroxymethyl)glutathione dehydrogenase [NAD(P)+] activity"/>
    <property type="evidence" value="ECO:0007669"/>
    <property type="project" value="TreeGrafter"/>
</dbReference>
<protein>
    <submittedName>
        <fullName evidence="6">S-(Hydroxymethyl)glutathione dehydrogenase</fullName>
    </submittedName>
</protein>
<dbReference type="InterPro" id="IPR013154">
    <property type="entry name" value="ADH-like_N"/>
</dbReference>
<dbReference type="GO" id="GO:0005829">
    <property type="term" value="C:cytosol"/>
    <property type="evidence" value="ECO:0007669"/>
    <property type="project" value="TreeGrafter"/>
</dbReference>
<feature type="domain" description="Alcohol dehydrogenase-like N-terminal" evidence="5">
    <location>
        <begin position="33"/>
        <end position="114"/>
    </location>
</feature>
<name>V5ETK0_KALBG</name>
<sequence>MTQILEAKALVVDEAKGPFKLVDIQLDLAELQSDEVIVRFKHTGVCHTDINSRNLATPDLLPCIYGHEGAGVVEHLSSTFSGDLKVGDSVLASFCSCGGCNNCLSSRPAYCDIFVPMNLVNYTKDMQHVTVPYTAQDGSKGEAQIKYFGQSSFSSRMAVTDRSLTKVSANAPTKLVCALACGFQTGFATVFEKAPSDQPRSFELFDSAGVPIPASARTSSRYERSQQTLLVTGMGGVGLGAIYGGKTLGFGAIIACDLNDSRLELAKEIGATHVINVKGLDTAAFAAKVKECSADGRGASLAIEASGSPVAIGNAIMALAVGGRSVVVGAPPPEAPLPVPHAYILAQAASVEGLLMGNSVPSITLPYLVSKLEAGELQFLEKMVAVYQPADMNKAVEDQESGRVIKPVIEWA</sequence>
<dbReference type="GeneID" id="27417480"/>
<evidence type="ECO:0000259" key="4">
    <source>
        <dbReference type="Pfam" id="PF00107"/>
    </source>
</evidence>
<dbReference type="OrthoDB" id="256333at2759"/>
<evidence type="ECO:0000313" key="6">
    <source>
        <dbReference type="EMBL" id="EST08575.1"/>
    </source>
</evidence>
<dbReference type="InterPro" id="IPR013149">
    <property type="entry name" value="ADH-like_C"/>
</dbReference>
<dbReference type="AlphaFoldDB" id="V5ETK0"/>
<evidence type="ECO:0000313" key="7">
    <source>
        <dbReference type="Proteomes" id="UP000019377"/>
    </source>
</evidence>
<dbReference type="InterPro" id="IPR011032">
    <property type="entry name" value="GroES-like_sf"/>
</dbReference>
<dbReference type="GO" id="GO:0046294">
    <property type="term" value="P:formaldehyde catabolic process"/>
    <property type="evidence" value="ECO:0007669"/>
    <property type="project" value="TreeGrafter"/>
</dbReference>
<dbReference type="Proteomes" id="UP000019377">
    <property type="component" value="Unassembled WGS sequence"/>
</dbReference>
<evidence type="ECO:0000256" key="1">
    <source>
        <dbReference type="ARBA" id="ARBA00022723"/>
    </source>
</evidence>
<dbReference type="PANTHER" id="PTHR43880:SF12">
    <property type="entry name" value="ALCOHOL DEHYDROGENASE CLASS-3"/>
    <property type="match status" value="1"/>
</dbReference>